<dbReference type="Pfam" id="PF01052">
    <property type="entry name" value="FliMN_C"/>
    <property type="match status" value="1"/>
</dbReference>
<dbReference type="OrthoDB" id="9790303at2"/>
<evidence type="ECO:0000313" key="4">
    <source>
        <dbReference type="Proteomes" id="UP000281343"/>
    </source>
</evidence>
<dbReference type="GO" id="GO:0006935">
    <property type="term" value="P:chemotaxis"/>
    <property type="evidence" value="ECO:0007669"/>
    <property type="project" value="InterPro"/>
</dbReference>
<dbReference type="PRINTS" id="PR00956">
    <property type="entry name" value="FLGMOTORFLIN"/>
</dbReference>
<name>A0A3L9YB83_9RHOB</name>
<dbReference type="GO" id="GO:0009425">
    <property type="term" value="C:bacterial-type flagellum basal body"/>
    <property type="evidence" value="ECO:0007669"/>
    <property type="project" value="InterPro"/>
</dbReference>
<dbReference type="InterPro" id="IPR001543">
    <property type="entry name" value="FliN-like_C"/>
</dbReference>
<dbReference type="InterPro" id="IPR036429">
    <property type="entry name" value="SpoA-like_sf"/>
</dbReference>
<feature type="domain" description="Flagellar motor switch protein FliN-like C-terminal" evidence="2">
    <location>
        <begin position="13"/>
        <end position="86"/>
    </location>
</feature>
<dbReference type="GO" id="GO:0003774">
    <property type="term" value="F:cytoskeletal motor activity"/>
    <property type="evidence" value="ECO:0007669"/>
    <property type="project" value="InterPro"/>
</dbReference>
<evidence type="ECO:0000259" key="2">
    <source>
        <dbReference type="Pfam" id="PF01052"/>
    </source>
</evidence>
<dbReference type="GO" id="GO:0071973">
    <property type="term" value="P:bacterial-type flagellum-dependent cell motility"/>
    <property type="evidence" value="ECO:0007669"/>
    <property type="project" value="InterPro"/>
</dbReference>
<dbReference type="AlphaFoldDB" id="A0A3L9YB83"/>
<accession>A0A3L9YB83</accession>
<dbReference type="RefSeq" id="WP_121896106.1">
    <property type="nucleotide sequence ID" value="NZ_RCNT01000001.1"/>
</dbReference>
<dbReference type="Proteomes" id="UP000281343">
    <property type="component" value="Unassembled WGS sequence"/>
</dbReference>
<proteinExistence type="inferred from homology"/>
<sequence>MSDPTALPPKGALRGVPIEMRVCVGRAHPTIAELLSMERDTVLPLDRRIEDEVEVIVGDRLVAIGELVELDGDNVGQLAVRLTKVVDAGDAA</sequence>
<keyword evidence="3" id="KW-0282">Flagellum</keyword>
<comment type="caution">
    <text evidence="3">The sequence shown here is derived from an EMBL/GenBank/DDBJ whole genome shotgun (WGS) entry which is preliminary data.</text>
</comment>
<comment type="similarity">
    <text evidence="1">Belongs to the FliN/MopA/SpaO family.</text>
</comment>
<dbReference type="Gene3D" id="2.30.330.10">
    <property type="entry name" value="SpoA-like"/>
    <property type="match status" value="1"/>
</dbReference>
<organism evidence="3 4">
    <name type="scientific">Rhodophyticola porphyridii</name>
    <dbReference type="NCBI Taxonomy" id="1852017"/>
    <lineage>
        <taxon>Bacteria</taxon>
        <taxon>Pseudomonadati</taxon>
        <taxon>Pseudomonadota</taxon>
        <taxon>Alphaproteobacteria</taxon>
        <taxon>Rhodobacterales</taxon>
        <taxon>Roseobacteraceae</taxon>
        <taxon>Rhodophyticola</taxon>
    </lineage>
</organism>
<evidence type="ECO:0000313" key="3">
    <source>
        <dbReference type="EMBL" id="RMA43513.1"/>
    </source>
</evidence>
<dbReference type="EMBL" id="RCNT01000001">
    <property type="protein sequence ID" value="RMA43513.1"/>
    <property type="molecule type" value="Genomic_DNA"/>
</dbReference>
<gene>
    <name evidence="3" type="ORF">D9R08_00770</name>
</gene>
<dbReference type="InterPro" id="IPR001172">
    <property type="entry name" value="FliN_T3SS_HrcQb"/>
</dbReference>
<keyword evidence="3" id="KW-0969">Cilium</keyword>
<reference evidence="3 4" key="1">
    <citation type="submission" date="2018-10" db="EMBL/GenBank/DDBJ databases">
        <authorList>
            <person name="Jung H.S."/>
            <person name="Jeon C.O."/>
        </authorList>
    </citation>
    <scope>NUCLEOTIDE SEQUENCE [LARGE SCALE GENOMIC DNA]</scope>
    <source>
        <strain evidence="3 4">MA-7-27</strain>
    </source>
</reference>
<dbReference type="SUPFAM" id="SSF101801">
    <property type="entry name" value="Surface presentation of antigens (SPOA)"/>
    <property type="match status" value="1"/>
</dbReference>
<keyword evidence="4" id="KW-1185">Reference proteome</keyword>
<evidence type="ECO:0000256" key="1">
    <source>
        <dbReference type="ARBA" id="ARBA00009226"/>
    </source>
</evidence>
<keyword evidence="3" id="KW-0966">Cell projection</keyword>
<protein>
    <submittedName>
        <fullName evidence="3">FliM/FliN family flagellar motor switch protein</fullName>
    </submittedName>
</protein>